<dbReference type="EMBL" id="JAMYWD010000006">
    <property type="protein sequence ID" value="KAJ4968117.1"/>
    <property type="molecule type" value="Genomic_DNA"/>
</dbReference>
<dbReference type="OrthoDB" id="764087at2759"/>
<name>A0A9Q0KCU0_9MAGN</name>
<comment type="caution">
    <text evidence="1">The sequence shown here is derived from an EMBL/GenBank/DDBJ whole genome shotgun (WGS) entry which is preliminary data.</text>
</comment>
<accession>A0A9Q0KCU0</accession>
<reference evidence="1" key="1">
    <citation type="journal article" date="2023" name="Plant J.">
        <title>The genome of the king protea, Protea cynaroides.</title>
        <authorList>
            <person name="Chang J."/>
            <person name="Duong T.A."/>
            <person name="Schoeman C."/>
            <person name="Ma X."/>
            <person name="Roodt D."/>
            <person name="Barker N."/>
            <person name="Li Z."/>
            <person name="Van de Peer Y."/>
            <person name="Mizrachi E."/>
        </authorList>
    </citation>
    <scope>NUCLEOTIDE SEQUENCE</scope>
    <source>
        <tissue evidence="1">Young leaves</tissue>
    </source>
</reference>
<sequence>MEGVEQLKTDRKSSLEGVRKDRSEITLVVSGDCSQDRLTRTKLENINAGFRDWRPAVDAFLSFNVGRFYHSRLHQITSLSCLAAFNLSSHHNPMLTAAVRNLVLNCRNFSYSGCTRCLGALEKDEAVVSGEKE</sequence>
<organism evidence="1 2">
    <name type="scientific">Protea cynaroides</name>
    <dbReference type="NCBI Taxonomy" id="273540"/>
    <lineage>
        <taxon>Eukaryota</taxon>
        <taxon>Viridiplantae</taxon>
        <taxon>Streptophyta</taxon>
        <taxon>Embryophyta</taxon>
        <taxon>Tracheophyta</taxon>
        <taxon>Spermatophyta</taxon>
        <taxon>Magnoliopsida</taxon>
        <taxon>Proteales</taxon>
        <taxon>Proteaceae</taxon>
        <taxon>Protea</taxon>
    </lineage>
</organism>
<proteinExistence type="predicted"/>
<dbReference type="AlphaFoldDB" id="A0A9Q0KCU0"/>
<dbReference type="PANTHER" id="PTHR34056">
    <property type="entry name" value="GPI-ANCHORED PROTEIN"/>
    <property type="match status" value="1"/>
</dbReference>
<evidence type="ECO:0000313" key="2">
    <source>
        <dbReference type="Proteomes" id="UP001141806"/>
    </source>
</evidence>
<evidence type="ECO:0000313" key="1">
    <source>
        <dbReference type="EMBL" id="KAJ4968117.1"/>
    </source>
</evidence>
<gene>
    <name evidence="1" type="ORF">NE237_014818</name>
</gene>
<dbReference type="PANTHER" id="PTHR34056:SF3">
    <property type="entry name" value="OS07G0557700 PROTEIN"/>
    <property type="match status" value="1"/>
</dbReference>
<dbReference type="InterPro" id="IPR040376">
    <property type="entry name" value="At4g28100-like"/>
</dbReference>
<protein>
    <submittedName>
        <fullName evidence="1">Uncharacterized protein</fullName>
    </submittedName>
</protein>
<dbReference type="Proteomes" id="UP001141806">
    <property type="component" value="Unassembled WGS sequence"/>
</dbReference>
<keyword evidence="2" id="KW-1185">Reference proteome</keyword>